<reference evidence="3" key="1">
    <citation type="submission" date="2020-09" db="EMBL/GenBank/DDBJ databases">
        <title>Genome-Enabled Discovery of Anthraquinone Biosynthesis in Senna tora.</title>
        <authorList>
            <person name="Kang S.-H."/>
            <person name="Pandey R.P."/>
            <person name="Lee C.-M."/>
            <person name="Sim J.-S."/>
            <person name="Jeong J.-T."/>
            <person name="Choi B.-S."/>
            <person name="Jung M."/>
            <person name="Ginzburg D."/>
            <person name="Zhao K."/>
            <person name="Won S.Y."/>
            <person name="Oh T.-J."/>
            <person name="Yu Y."/>
            <person name="Kim N.-H."/>
            <person name="Lee O.R."/>
            <person name="Lee T.-H."/>
            <person name="Bashyal P."/>
            <person name="Kim T.-S."/>
            <person name="Lee W.-H."/>
            <person name="Kawkins C."/>
            <person name="Kim C.-K."/>
            <person name="Kim J.S."/>
            <person name="Ahn B.O."/>
            <person name="Rhee S.Y."/>
            <person name="Sohng J.K."/>
        </authorList>
    </citation>
    <scope>NUCLEOTIDE SEQUENCE</scope>
    <source>
        <tissue evidence="3">Leaf</tissue>
    </source>
</reference>
<feature type="transmembrane region" description="Helical" evidence="1">
    <location>
        <begin position="420"/>
        <end position="438"/>
    </location>
</feature>
<dbReference type="Gene3D" id="2.80.10.50">
    <property type="match status" value="2"/>
</dbReference>
<dbReference type="Proteomes" id="UP000634136">
    <property type="component" value="Unassembled WGS sequence"/>
</dbReference>
<feature type="transmembrane region" description="Helical" evidence="1">
    <location>
        <begin position="388"/>
        <end position="408"/>
    </location>
</feature>
<organism evidence="3 4">
    <name type="scientific">Senna tora</name>
    <dbReference type="NCBI Taxonomy" id="362788"/>
    <lineage>
        <taxon>Eukaryota</taxon>
        <taxon>Viridiplantae</taxon>
        <taxon>Streptophyta</taxon>
        <taxon>Embryophyta</taxon>
        <taxon>Tracheophyta</taxon>
        <taxon>Spermatophyta</taxon>
        <taxon>Magnoliopsida</taxon>
        <taxon>eudicotyledons</taxon>
        <taxon>Gunneridae</taxon>
        <taxon>Pentapetalae</taxon>
        <taxon>rosids</taxon>
        <taxon>fabids</taxon>
        <taxon>Fabales</taxon>
        <taxon>Fabaceae</taxon>
        <taxon>Caesalpinioideae</taxon>
        <taxon>Cassia clade</taxon>
        <taxon>Senna</taxon>
    </lineage>
</organism>
<evidence type="ECO:0000256" key="2">
    <source>
        <dbReference type="SAM" id="SignalP"/>
    </source>
</evidence>
<dbReference type="SUPFAM" id="SSF50386">
    <property type="entry name" value="STI-like"/>
    <property type="match status" value="2"/>
</dbReference>
<keyword evidence="1" id="KW-1133">Transmembrane helix</keyword>
<dbReference type="EMBL" id="JAAIUW010000008">
    <property type="protein sequence ID" value="KAF7820294.1"/>
    <property type="molecule type" value="Genomic_DNA"/>
</dbReference>
<keyword evidence="1" id="KW-0812">Transmembrane</keyword>
<protein>
    <submittedName>
        <fullName evidence="3">Miraculin-like</fullName>
    </submittedName>
</protein>
<dbReference type="GO" id="GO:0004866">
    <property type="term" value="F:endopeptidase inhibitor activity"/>
    <property type="evidence" value="ECO:0007669"/>
    <property type="project" value="InterPro"/>
</dbReference>
<evidence type="ECO:0000313" key="3">
    <source>
        <dbReference type="EMBL" id="KAF7820294.1"/>
    </source>
</evidence>
<accession>A0A834WKK8</accession>
<gene>
    <name evidence="3" type="ORF">G2W53_025749</name>
</gene>
<feature type="chain" id="PRO_5032477302" evidence="2">
    <location>
        <begin position="22"/>
        <end position="796"/>
    </location>
</feature>
<evidence type="ECO:0000313" key="4">
    <source>
        <dbReference type="Proteomes" id="UP000634136"/>
    </source>
</evidence>
<evidence type="ECO:0000256" key="1">
    <source>
        <dbReference type="SAM" id="Phobius"/>
    </source>
</evidence>
<dbReference type="CDD" id="cd23375">
    <property type="entry name" value="beta-trefoil_STI_VvMLP-like"/>
    <property type="match status" value="1"/>
</dbReference>
<dbReference type="OrthoDB" id="1872570at2759"/>
<dbReference type="PANTHER" id="PTHR33107:SF78">
    <property type="entry name" value="NODULE CYSTEINE-RICH (NCR) SECRETED PEPTIDE"/>
    <property type="match status" value="1"/>
</dbReference>
<dbReference type="PANTHER" id="PTHR33107">
    <property type="entry name" value="KUNITZ TRYPSIN INHIBITOR 2"/>
    <property type="match status" value="1"/>
</dbReference>
<keyword evidence="2" id="KW-0732">Signal</keyword>
<dbReference type="SMART" id="SM00452">
    <property type="entry name" value="STI"/>
    <property type="match status" value="2"/>
</dbReference>
<keyword evidence="4" id="KW-1185">Reference proteome</keyword>
<comment type="caution">
    <text evidence="3">The sequence shown here is derived from an EMBL/GenBank/DDBJ whole genome shotgun (WGS) entry which is preliminary data.</text>
</comment>
<sequence>MKIITTFLPLILLLTITSTTTKPLLAAAGTTAIAPDQVLDISGKKLRAGVDYYIIEAPIPKDRDGYGLGLAGGRCPVHVSARVGFGGDSMSFRPNNYTKNDAVPVSTDLNIVLSGLVPCDNSKLWRIGDYNATSKQWYVVTSRDGEGNPGPKTVKNWFKIEKYEGYYKLVYCPSVCKSCKVPCKNVGLADDKETGDKRLALTDVPCTLISHTGSERIDSTSSLRGLVTGESIPIGSPKIDMQQFHFVFYPRNAIIERNPSLFGFMTSLTIKLSGFQTRNKTKAKRVLIQVVKISRGYSFGQKFLSLLVLQEAVGSIKDDLIVMVFLFGRCTILALDKGFNFVINSLFEHICFALSEPLYFFHEICYHVCKVPLTSIVFLSQRGICRSVFHRICSLFLLGGSSLFSHLLKPIWVAVYLETRVLCMPVCIAMIAMFILLGDILSFEAAPIILWLVGLPHHCATGFKGVEVQDLRPHNIIVWVETHQELHQLKRCIQISNSFGKIASALAACARRQGDQSCQLVPILGALLTPYLSSRRSQRAFEVLQNTNSSAISLEIELTIHDFIMESTVFHFLNSVRSSGAGIDPSTNPILSFASSAVKIPTLQAGSSTQEPEEVRDTSGNLVRNSANYFILPSSAADAASGVALAATGNTTCPLDVVVAESDPQVRQQFGFVPWNYKKGVVRVSTDVNVIHSFPTSCAPSSVTVCRLEDDETDGQWFVGSGGVLGNPGGETIRNWFKIEKHGSDDYKFVYCPSVCETCSDVLCKDVGIFVDGNGNRRLALTDVPFGVKFQRACCE</sequence>
<dbReference type="InterPro" id="IPR002160">
    <property type="entry name" value="Prot_inh_Kunz-lg"/>
</dbReference>
<dbReference type="PRINTS" id="PR00291">
    <property type="entry name" value="KUNITZINHBTR"/>
</dbReference>
<dbReference type="Pfam" id="PF00197">
    <property type="entry name" value="Kunitz_legume"/>
    <property type="match status" value="2"/>
</dbReference>
<proteinExistence type="predicted"/>
<dbReference type="AlphaFoldDB" id="A0A834WKK8"/>
<dbReference type="InterPro" id="IPR011065">
    <property type="entry name" value="Kunitz_inhibitor_STI-like_sf"/>
</dbReference>
<keyword evidence="1" id="KW-0472">Membrane</keyword>
<name>A0A834WKK8_9FABA</name>
<feature type="signal peptide" evidence="2">
    <location>
        <begin position="1"/>
        <end position="21"/>
    </location>
</feature>